<evidence type="ECO:0000313" key="2">
    <source>
        <dbReference type="EMBL" id="MXN21135.1"/>
    </source>
</evidence>
<feature type="domain" description="DnaA N-terminal" evidence="1">
    <location>
        <begin position="156"/>
        <end position="215"/>
    </location>
</feature>
<gene>
    <name evidence="2" type="ORF">GR170_25235</name>
</gene>
<name>A0A6L7GAP6_9RHOB</name>
<keyword evidence="3" id="KW-1185">Reference proteome</keyword>
<dbReference type="AlphaFoldDB" id="A0A6L7GAP6"/>
<accession>A0A6L7GAP6</accession>
<sequence>MDLKRHIGQQAGAQKYDLLTALSVLGLRGSPTQRTSMLRLIALITARYNWRNDELTVGQRDMAKLWQVDERTVKREVKRLLASELLLQLRPGLRGKVAAYRLNQAEILRQSAGSWQDVGPDYAARLEAQASAPEDDTIVRVDFATRSLAPAPGPMTPWGQVLERLQLSDPGLFRNWYAELGFESAQEGTLRLRAPSAFVAQYVDTHHLRPLRTAAETVYGPISRIVFV</sequence>
<reference evidence="2 3" key="1">
    <citation type="submission" date="2019-12" db="EMBL/GenBank/DDBJ databases">
        <authorList>
            <person name="Li M."/>
        </authorList>
    </citation>
    <scope>NUCLEOTIDE SEQUENCE [LARGE SCALE GENOMIC DNA]</scope>
    <source>
        <strain evidence="2 3">GBMRC 2024</strain>
    </source>
</reference>
<evidence type="ECO:0000313" key="3">
    <source>
        <dbReference type="Proteomes" id="UP000477911"/>
    </source>
</evidence>
<dbReference type="RefSeq" id="WP_160897246.1">
    <property type="nucleotide sequence ID" value="NZ_WUMU01000047.1"/>
</dbReference>
<organism evidence="2 3">
    <name type="scientific">Pseudooceanicola albus</name>
    <dbReference type="NCBI Taxonomy" id="2692189"/>
    <lineage>
        <taxon>Bacteria</taxon>
        <taxon>Pseudomonadati</taxon>
        <taxon>Pseudomonadota</taxon>
        <taxon>Alphaproteobacteria</taxon>
        <taxon>Rhodobacterales</taxon>
        <taxon>Paracoccaceae</taxon>
        <taxon>Pseudooceanicola</taxon>
    </lineage>
</organism>
<evidence type="ECO:0000259" key="1">
    <source>
        <dbReference type="Pfam" id="PF11638"/>
    </source>
</evidence>
<dbReference type="Proteomes" id="UP000477911">
    <property type="component" value="Unassembled WGS sequence"/>
</dbReference>
<comment type="caution">
    <text evidence="2">The sequence shown here is derived from an EMBL/GenBank/DDBJ whole genome shotgun (WGS) entry which is preliminary data.</text>
</comment>
<dbReference type="Pfam" id="PF11638">
    <property type="entry name" value="DnaA_N"/>
    <property type="match status" value="1"/>
</dbReference>
<dbReference type="EMBL" id="WUMU01000047">
    <property type="protein sequence ID" value="MXN21135.1"/>
    <property type="molecule type" value="Genomic_DNA"/>
</dbReference>
<protein>
    <recommendedName>
        <fullName evidence="1">DnaA N-terminal domain-containing protein</fullName>
    </recommendedName>
</protein>
<dbReference type="InterPro" id="IPR024633">
    <property type="entry name" value="DnaA_N_dom"/>
</dbReference>
<dbReference type="InterPro" id="IPR038454">
    <property type="entry name" value="DnaA_N_sf"/>
</dbReference>
<dbReference type="Gene3D" id="3.30.300.180">
    <property type="match status" value="1"/>
</dbReference>
<proteinExistence type="predicted"/>